<comment type="pathway">
    <text evidence="1">Cell wall biogenesis; peptidoglycan biosynthesis.</text>
</comment>
<evidence type="ECO:0000259" key="2">
    <source>
        <dbReference type="PROSITE" id="PS52029"/>
    </source>
</evidence>
<gene>
    <name evidence="3" type="ORF">HNR55_003248</name>
</gene>
<keyword evidence="1" id="KW-0133">Cell shape</keyword>
<feature type="active site" description="Proton donor/acceptor" evidence="1">
    <location>
        <position position="134"/>
    </location>
</feature>
<dbReference type="EMBL" id="JACHIE010000025">
    <property type="protein sequence ID" value="MBB6458637.1"/>
    <property type="molecule type" value="Genomic_DNA"/>
</dbReference>
<evidence type="ECO:0000313" key="3">
    <source>
        <dbReference type="EMBL" id="MBB6458637.1"/>
    </source>
</evidence>
<protein>
    <submittedName>
        <fullName evidence="3">L,D-peptidoglycan transpeptidase YkuD (ErfK/YbiS/YcfS/YnhG family)</fullName>
    </submittedName>
</protein>
<dbReference type="Proteomes" id="UP000578000">
    <property type="component" value="Unassembled WGS sequence"/>
</dbReference>
<dbReference type="PROSITE" id="PS52029">
    <property type="entry name" value="LD_TPASE"/>
    <property type="match status" value="1"/>
</dbReference>
<accession>A0A841QL20</accession>
<dbReference type="GO" id="GO:0009252">
    <property type="term" value="P:peptidoglycan biosynthetic process"/>
    <property type="evidence" value="ECO:0007669"/>
    <property type="project" value="UniProtKB-KW"/>
</dbReference>
<evidence type="ECO:0000313" key="4">
    <source>
        <dbReference type="Proteomes" id="UP000578000"/>
    </source>
</evidence>
<proteinExistence type="predicted"/>
<keyword evidence="4" id="KW-1185">Reference proteome</keyword>
<feature type="domain" description="L,D-TPase catalytic" evidence="2">
    <location>
        <begin position="3"/>
        <end position="168"/>
    </location>
</feature>
<dbReference type="RefSeq" id="WP_166116941.1">
    <property type="nucleotide sequence ID" value="NZ_BAABDB010000028.1"/>
</dbReference>
<dbReference type="AlphaFoldDB" id="A0A841QL20"/>
<dbReference type="PANTHER" id="PTHR38589:SF1">
    <property type="entry name" value="BLR0621 PROTEIN"/>
    <property type="match status" value="1"/>
</dbReference>
<dbReference type="InterPro" id="IPR005490">
    <property type="entry name" value="LD_TPept_cat_dom"/>
</dbReference>
<dbReference type="Pfam" id="PF03734">
    <property type="entry name" value="YkuD"/>
    <property type="match status" value="1"/>
</dbReference>
<evidence type="ECO:0000256" key="1">
    <source>
        <dbReference type="PROSITE-ProRule" id="PRU01373"/>
    </source>
</evidence>
<keyword evidence="1" id="KW-0573">Peptidoglycan synthesis</keyword>
<sequence>MIIHVWPIADSRSYAKLHCGHIIMDAVIGRSGITSHKREGDMATPAGQFTLRKVYYRADRTARPHSVLPTEALNPDDGWCDDPTSAVYNQHITRPNAARHEELWREDDLYNLVVVIGYNDAPALPGKGSAIFMHLQRPDHTPTEGCIALTEQDLRTVLQSGATAIVIHPVRDTPSCAS</sequence>
<dbReference type="GO" id="GO:0016740">
    <property type="term" value="F:transferase activity"/>
    <property type="evidence" value="ECO:0007669"/>
    <property type="project" value="InterPro"/>
</dbReference>
<feature type="active site" description="Nucleophile" evidence="1">
    <location>
        <position position="146"/>
    </location>
</feature>
<dbReference type="PANTHER" id="PTHR38589">
    <property type="entry name" value="BLR0621 PROTEIN"/>
    <property type="match status" value="1"/>
</dbReference>
<keyword evidence="1" id="KW-0961">Cell wall biogenesis/degradation</keyword>
<reference evidence="3 4" key="1">
    <citation type="submission" date="2020-08" db="EMBL/GenBank/DDBJ databases">
        <title>Genomic Encyclopedia of Type Strains, Phase IV (KMG-IV): sequencing the most valuable type-strain genomes for metagenomic binning, comparative biology and taxonomic classification.</title>
        <authorList>
            <person name="Goeker M."/>
        </authorList>
    </citation>
    <scope>NUCLEOTIDE SEQUENCE [LARGE SCALE GENOMIC DNA]</scope>
    <source>
        <strain evidence="3 4">DSM 4491</strain>
    </source>
</reference>
<dbReference type="GO" id="GO:0008360">
    <property type="term" value="P:regulation of cell shape"/>
    <property type="evidence" value="ECO:0007669"/>
    <property type="project" value="UniProtKB-UniRule"/>
</dbReference>
<organism evidence="3 4">
    <name type="scientific">Acetobacter lovaniensis</name>
    <dbReference type="NCBI Taxonomy" id="104100"/>
    <lineage>
        <taxon>Bacteria</taxon>
        <taxon>Pseudomonadati</taxon>
        <taxon>Pseudomonadota</taxon>
        <taxon>Alphaproteobacteria</taxon>
        <taxon>Acetobacterales</taxon>
        <taxon>Acetobacteraceae</taxon>
        <taxon>Acetobacter</taxon>
    </lineage>
</organism>
<comment type="caution">
    <text evidence="3">The sequence shown here is derived from an EMBL/GenBank/DDBJ whole genome shotgun (WGS) entry which is preliminary data.</text>
</comment>
<dbReference type="GO" id="GO:0071555">
    <property type="term" value="P:cell wall organization"/>
    <property type="evidence" value="ECO:0007669"/>
    <property type="project" value="UniProtKB-UniRule"/>
</dbReference>
<name>A0A841QL20_9PROT</name>